<dbReference type="EMBL" id="VSSQ01089761">
    <property type="protein sequence ID" value="MPN35907.1"/>
    <property type="molecule type" value="Genomic_DNA"/>
</dbReference>
<dbReference type="SUPFAM" id="SSF47226">
    <property type="entry name" value="Histidine-containing phosphotransfer domain, HPT domain"/>
    <property type="match status" value="1"/>
</dbReference>
<reference evidence="2" key="1">
    <citation type="submission" date="2019-08" db="EMBL/GenBank/DDBJ databases">
        <authorList>
            <person name="Kucharzyk K."/>
            <person name="Murdoch R.W."/>
            <person name="Higgins S."/>
            <person name="Loffler F."/>
        </authorList>
    </citation>
    <scope>NUCLEOTIDE SEQUENCE</scope>
</reference>
<sequence length="86" mass="9015">MILEQAISEKRYSDAAGIVHKIKSSTGSIGATALYSAAVSLGQALKENDEARIAGQKDEFVLMLTELLNLLCGETAVDTGGDSPCQ</sequence>
<dbReference type="InterPro" id="IPR008207">
    <property type="entry name" value="Sig_transdc_His_kin_Hpt_dom"/>
</dbReference>
<protein>
    <recommendedName>
        <fullName evidence="1">HPt domain-containing protein</fullName>
    </recommendedName>
</protein>
<gene>
    <name evidence="2" type="ORF">SDC9_183410</name>
</gene>
<dbReference type="Pfam" id="PF01627">
    <property type="entry name" value="Hpt"/>
    <property type="match status" value="1"/>
</dbReference>
<accession>A0A645HA51</accession>
<proteinExistence type="predicted"/>
<feature type="domain" description="HPt" evidence="1">
    <location>
        <begin position="3"/>
        <end position="68"/>
    </location>
</feature>
<organism evidence="2">
    <name type="scientific">bioreactor metagenome</name>
    <dbReference type="NCBI Taxonomy" id="1076179"/>
    <lineage>
        <taxon>unclassified sequences</taxon>
        <taxon>metagenomes</taxon>
        <taxon>ecological metagenomes</taxon>
    </lineage>
</organism>
<evidence type="ECO:0000259" key="1">
    <source>
        <dbReference type="Pfam" id="PF01627"/>
    </source>
</evidence>
<dbReference type="Gene3D" id="1.20.120.160">
    <property type="entry name" value="HPT domain"/>
    <property type="match status" value="1"/>
</dbReference>
<name>A0A645HA51_9ZZZZ</name>
<comment type="caution">
    <text evidence="2">The sequence shown here is derived from an EMBL/GenBank/DDBJ whole genome shotgun (WGS) entry which is preliminary data.</text>
</comment>
<dbReference type="AlphaFoldDB" id="A0A645HA51"/>
<dbReference type="GO" id="GO:0000160">
    <property type="term" value="P:phosphorelay signal transduction system"/>
    <property type="evidence" value="ECO:0007669"/>
    <property type="project" value="InterPro"/>
</dbReference>
<dbReference type="InterPro" id="IPR036641">
    <property type="entry name" value="HPT_dom_sf"/>
</dbReference>
<evidence type="ECO:0000313" key="2">
    <source>
        <dbReference type="EMBL" id="MPN35907.1"/>
    </source>
</evidence>